<proteinExistence type="predicted"/>
<comment type="caution">
    <text evidence="2">The sequence shown here is derived from an EMBL/GenBank/DDBJ whole genome shotgun (WGS) entry which is preliminary data.</text>
</comment>
<accession>A0ABQ9I5M9</accession>
<keyword evidence="3" id="KW-1185">Reference proteome</keyword>
<feature type="region of interest" description="Disordered" evidence="1">
    <location>
        <begin position="139"/>
        <end position="177"/>
    </location>
</feature>
<protein>
    <submittedName>
        <fullName evidence="2">Uncharacterized protein</fullName>
    </submittedName>
</protein>
<dbReference type="EMBL" id="JARBHB010000002">
    <property type="protein sequence ID" value="KAJ8891943.1"/>
    <property type="molecule type" value="Genomic_DNA"/>
</dbReference>
<gene>
    <name evidence="2" type="ORF">PR048_004502</name>
</gene>
<evidence type="ECO:0000256" key="1">
    <source>
        <dbReference type="SAM" id="MobiDB-lite"/>
    </source>
</evidence>
<organism evidence="2 3">
    <name type="scientific">Dryococelus australis</name>
    <dbReference type="NCBI Taxonomy" id="614101"/>
    <lineage>
        <taxon>Eukaryota</taxon>
        <taxon>Metazoa</taxon>
        <taxon>Ecdysozoa</taxon>
        <taxon>Arthropoda</taxon>
        <taxon>Hexapoda</taxon>
        <taxon>Insecta</taxon>
        <taxon>Pterygota</taxon>
        <taxon>Neoptera</taxon>
        <taxon>Polyneoptera</taxon>
        <taxon>Phasmatodea</taxon>
        <taxon>Verophasmatodea</taxon>
        <taxon>Anareolatae</taxon>
        <taxon>Phasmatidae</taxon>
        <taxon>Eurycanthinae</taxon>
        <taxon>Dryococelus</taxon>
    </lineage>
</organism>
<evidence type="ECO:0000313" key="3">
    <source>
        <dbReference type="Proteomes" id="UP001159363"/>
    </source>
</evidence>
<name>A0ABQ9I5M9_9NEOP</name>
<reference evidence="2 3" key="1">
    <citation type="submission" date="2023-02" db="EMBL/GenBank/DDBJ databases">
        <title>LHISI_Scaffold_Assembly.</title>
        <authorList>
            <person name="Stuart O.P."/>
            <person name="Cleave R."/>
            <person name="Magrath M.J.L."/>
            <person name="Mikheyev A.S."/>
        </authorList>
    </citation>
    <scope>NUCLEOTIDE SEQUENCE [LARGE SCALE GENOMIC DNA]</scope>
    <source>
        <strain evidence="2">Daus_M_001</strain>
        <tissue evidence="2">Leg muscle</tissue>
    </source>
</reference>
<sequence length="473" mass="51639">MGDLGLCVTEAVAHAGRVDRISSLFVNRSPTATSEGCDSLAIVDSRSHCNEQLRLECIHRTVESSLQVIEIAKFFPSPLEVLCVYAAVWALERWVFARIAGTSMVSPNFTNKSALMVVGSWLARGKDGEGRASWEIQMPRSANKQQQQQQRDESAAKGANRSVSAERGRSVVTPVGGRRRGAASANLLALCKLYAPHLRPNCSLPRLAASTCSPHHSRANCNFGSRATVRPIANSAPSLQLGPLPPRGHGGLVVRPLASHQRDPGSIPGWVTPDFRMWESCRTWPVVGGFSRGSPVSPALSFWRCSILTSITLIGCQDHDVKSRPNLFTHSLCPLNFYPKSLRLDYSPPAKVNRVKSPTGGYRAARCRWSAGFLGNLPFPMSVRSGTAPFSPDFTLIDFQALDVESRANLSTQFTIQANLPTLIRQSTPGNLLANRMGQRIMNRSQHAIANQAQGIFPEARVGNQRARRVLSK</sequence>
<evidence type="ECO:0000313" key="2">
    <source>
        <dbReference type="EMBL" id="KAJ8891943.1"/>
    </source>
</evidence>
<dbReference type="Proteomes" id="UP001159363">
    <property type="component" value="Chromosome 2"/>
</dbReference>